<comment type="function">
    <text evidence="10">A helicase/nuclease that prepares dsDNA breaks (DSB) for recombinational DNA repair. Binds to DSBs and unwinds DNA via a highly rapid and processive ATP-dependent bidirectional helicase activity. Unwinds dsDNA until it encounters a Chi (crossover hotspot instigator) sequence from the 3' direction. Cuts ssDNA a few nucleotides 3' to the Chi site. The properties and activities of the enzyme are changed at Chi. The Chi-altered holoenzyme produces a long 3'-ssDNA overhang and facilitates RecA-binding to the ssDNA for homologous DNA recombination and repair. Holoenzyme degrades any linearized DNA that is unable to undergo homologous recombination. In the holoenzyme this subunit recognizes the wild-type Chi sequence, and when added to isolated RecB increases its ATP-dependent helicase processivity.</text>
</comment>
<dbReference type="InterPro" id="IPR006697">
    <property type="entry name" value="RecC"/>
</dbReference>
<organism evidence="12 13">
    <name type="scientific">Candidatus Sedimenticola endophacoides</name>
    <dbReference type="NCBI Taxonomy" id="2548426"/>
    <lineage>
        <taxon>Bacteria</taxon>
        <taxon>Pseudomonadati</taxon>
        <taxon>Pseudomonadota</taxon>
        <taxon>Gammaproteobacteria</taxon>
        <taxon>Chromatiales</taxon>
        <taxon>Sedimenticolaceae</taxon>
        <taxon>Sedimenticola</taxon>
    </lineage>
</organism>
<dbReference type="Pfam" id="PF04257">
    <property type="entry name" value="Exonuc_V_gamma"/>
    <property type="match status" value="1"/>
</dbReference>
<evidence type="ECO:0000256" key="7">
    <source>
        <dbReference type="ARBA" id="ARBA00022840"/>
    </source>
</evidence>
<dbReference type="GO" id="GO:0008854">
    <property type="term" value="F:exodeoxyribonuclease V activity"/>
    <property type="evidence" value="ECO:0007669"/>
    <property type="project" value="InterPro"/>
</dbReference>
<proteinExistence type="inferred from homology"/>
<comment type="caution">
    <text evidence="12">The sequence shown here is derived from an EMBL/GenBank/DDBJ whole genome shotgun (WGS) entry which is preliminary data.</text>
</comment>
<dbReference type="HAMAP" id="MF_01486">
    <property type="entry name" value="RecC"/>
    <property type="match status" value="1"/>
</dbReference>
<comment type="miscellaneous">
    <text evidence="10">In the RecBCD complex, RecB has a slow 3'-5' helicase, an exonuclease activity and loads RecA onto ssDNA, RecD has a fast 5'-3' helicase activity, while RecC stimulates the ATPase and processivity of the RecB helicase and contributes to recognition of the Chi site.</text>
</comment>
<evidence type="ECO:0000259" key="11">
    <source>
        <dbReference type="Pfam" id="PF17946"/>
    </source>
</evidence>
<evidence type="ECO:0000313" key="12">
    <source>
        <dbReference type="EMBL" id="PUE04652.1"/>
    </source>
</evidence>
<dbReference type="InterPro" id="IPR011335">
    <property type="entry name" value="Restrct_endonuc-II-like"/>
</dbReference>
<dbReference type="GO" id="GO:0005524">
    <property type="term" value="F:ATP binding"/>
    <property type="evidence" value="ECO:0007669"/>
    <property type="project" value="UniProtKB-UniRule"/>
</dbReference>
<keyword evidence="9 10" id="KW-0234">DNA repair</keyword>
<evidence type="ECO:0000256" key="4">
    <source>
        <dbReference type="ARBA" id="ARBA00022801"/>
    </source>
</evidence>
<evidence type="ECO:0000256" key="5">
    <source>
        <dbReference type="ARBA" id="ARBA00022806"/>
    </source>
</evidence>
<evidence type="ECO:0000256" key="1">
    <source>
        <dbReference type="ARBA" id="ARBA00022722"/>
    </source>
</evidence>
<dbReference type="EMBL" id="PQCO01000115">
    <property type="protein sequence ID" value="PUE04652.1"/>
    <property type="molecule type" value="Genomic_DNA"/>
</dbReference>
<dbReference type="SUPFAM" id="SSF52980">
    <property type="entry name" value="Restriction endonuclease-like"/>
    <property type="match status" value="1"/>
</dbReference>
<gene>
    <name evidence="10 12" type="primary">recC</name>
    <name evidence="12" type="ORF">C3L24_02765</name>
</gene>
<dbReference type="Proteomes" id="UP000250928">
    <property type="component" value="Unassembled WGS sequence"/>
</dbReference>
<dbReference type="PANTHER" id="PTHR30591">
    <property type="entry name" value="RECBCD ENZYME SUBUNIT RECC"/>
    <property type="match status" value="1"/>
</dbReference>
<dbReference type="NCBIfam" id="TIGR01450">
    <property type="entry name" value="recC"/>
    <property type="match status" value="1"/>
</dbReference>
<keyword evidence="7 10" id="KW-0067">ATP-binding</keyword>
<keyword evidence="6 10" id="KW-0269">Exonuclease</keyword>
<dbReference type="Gene3D" id="1.10.10.990">
    <property type="match status" value="1"/>
</dbReference>
<evidence type="ECO:0000256" key="6">
    <source>
        <dbReference type="ARBA" id="ARBA00022839"/>
    </source>
</evidence>
<name>A0A6N4E495_9GAMM</name>
<evidence type="ECO:0000256" key="10">
    <source>
        <dbReference type="HAMAP-Rule" id="MF_01486"/>
    </source>
</evidence>
<dbReference type="Gene3D" id="3.40.50.10930">
    <property type="match status" value="1"/>
</dbReference>
<dbReference type="InterPro" id="IPR027417">
    <property type="entry name" value="P-loop_NTPase"/>
</dbReference>
<accession>A0A6N4E495</accession>
<dbReference type="Pfam" id="PF17946">
    <property type="entry name" value="RecC_C"/>
    <property type="match status" value="1"/>
</dbReference>
<dbReference type="GO" id="GO:0003678">
    <property type="term" value="F:DNA helicase activity"/>
    <property type="evidence" value="ECO:0007669"/>
    <property type="project" value="UniProtKB-UniRule"/>
</dbReference>
<dbReference type="InterPro" id="IPR013986">
    <property type="entry name" value="DExx_box_DNA_helicase_dom_sf"/>
</dbReference>
<protein>
    <recommendedName>
        <fullName evidence="10">RecBCD enzyme subunit RecC</fullName>
    </recommendedName>
    <alternativeName>
        <fullName evidence="10">Exonuclease V subunit RecC</fullName>
        <shortName evidence="10">ExoV subunit RecC</shortName>
    </alternativeName>
    <alternativeName>
        <fullName evidence="10">Helicase/nuclease RecBCD subunit RecC</fullName>
    </alternativeName>
</protein>
<keyword evidence="3 10" id="KW-0227">DNA damage</keyword>
<dbReference type="Gene3D" id="1.10.10.160">
    <property type="match status" value="1"/>
</dbReference>
<keyword evidence="5 10" id="KW-0347">Helicase</keyword>
<dbReference type="InterPro" id="IPR041500">
    <property type="entry name" value="RecC_C"/>
</dbReference>
<dbReference type="GO" id="GO:0009338">
    <property type="term" value="C:exodeoxyribonuclease V complex"/>
    <property type="evidence" value="ECO:0007669"/>
    <property type="project" value="InterPro"/>
</dbReference>
<dbReference type="PIRSF" id="PIRSF000980">
    <property type="entry name" value="RecC"/>
    <property type="match status" value="1"/>
</dbReference>
<keyword evidence="1 10" id="KW-0540">Nuclease</keyword>
<evidence type="ECO:0000256" key="2">
    <source>
        <dbReference type="ARBA" id="ARBA00022741"/>
    </source>
</evidence>
<keyword evidence="4 10" id="KW-0378">Hydrolase</keyword>
<sequence>MGTDRNQGGEMLRLYQSNRLERLSERLAEVFSDPLDDPLATESVVVQHPGMGRWLALRLADRQGICANVEFVQPAAFIWRLLESLLPDVPRQTRYHPGALTWSVFRHLGELRQDPAFEAVATYFQGTGEREQFQLATRIAGCLDQYLVYRPDWISHWEAGRPALLGDTWQAELWRRLSAGAREQHWVAIQRRLHRMVQRGEITPADLPRRVALFGIASLSPGFLSLVAMLGRFTEVHLFLLNPCQAHWSEIVSEREAGRLALEGEPEELYLEVGHPLLASMGQQGRDFFSLLQEFDPGSEELFESPEGESMLGRIQRDILELNDPSQAPAALFDPADRSIQVHAAHSPMREVEVLRDQLLGLLDEDPGLRPRDILVMTPDMDTYAPFMEAVFNEREGALRLPFTLADRSLIGQSPLVDAFMRLLQLPGGRYAADEVLALLEVAAVQRRFGIGDGDLPLIAEWVEQAGIRWGRDASTRRALGLPETDQNSWRAGLDRLLLGLALPEQRLFRGVAPFTEVEGSQGLLVGGLCGFAEALFSLETLLGGRHPPPRWAQRLSAMLDRFFLPAPEEEPQLQGIRDTLGRIAGQAACAGFEQPVELALIRELLSGQFLTPPTHTPFLGGGITFCALTPMRSLPFRVICMIGLDDGAFPRDRRPPGFDLMADHRRAGDRSHRADDRYLFLESLISARQHLYLSYVGQDIRDNTHLPPSTLVSELLDLIDRTHSTGDGTPVSDQLLVRHPLQPFSRRYFTGDPRLFSYAHGMYRTASAVTTGALPRRRLVDGVLSEPEARWRQLELGQLVRFFEHPVRYFIQQRLGVRLGMGERLLDTRDPFELDYLELRALQERLVRAYLGGEGTDELLALERAAGVLPHGVVGERCFHHLAQSARELAARLAPLTDLWTCSLDLDFEARGMRLRGRFDNVSREGVWGYSVKALPEGRLLGLWVRHLALNLCAPPDLPSETRWFHAGGELRFLPVVDAGKCLEALLDLYWQGLMQPLPLFPKASRRYAEALRRGKAREQCLKEAWERWGGKRNPHPESSDRYHQLAFPDGDALDPLFEAVAEGVYGGMLEHLEISG</sequence>
<dbReference type="Gene3D" id="1.10.486.10">
    <property type="entry name" value="PCRA, domain 4"/>
    <property type="match status" value="1"/>
</dbReference>
<comment type="similarity">
    <text evidence="10">Belongs to the RecC family.</text>
</comment>
<dbReference type="Gene3D" id="3.40.50.300">
    <property type="entry name" value="P-loop containing nucleotide triphosphate hydrolases"/>
    <property type="match status" value="2"/>
</dbReference>
<dbReference type="GO" id="GO:0000724">
    <property type="term" value="P:double-strand break repair via homologous recombination"/>
    <property type="evidence" value="ECO:0007669"/>
    <property type="project" value="UniProtKB-UniRule"/>
</dbReference>
<keyword evidence="2 10" id="KW-0547">Nucleotide-binding</keyword>
<dbReference type="SUPFAM" id="SSF52540">
    <property type="entry name" value="P-loop containing nucleoside triphosphate hydrolases"/>
    <property type="match status" value="2"/>
</dbReference>
<dbReference type="AlphaFoldDB" id="A0A6N4E495"/>
<evidence type="ECO:0000313" key="13">
    <source>
        <dbReference type="Proteomes" id="UP000250928"/>
    </source>
</evidence>
<feature type="domain" description="RecC C-terminal" evidence="11">
    <location>
        <begin position="792"/>
        <end position="1013"/>
    </location>
</feature>
<dbReference type="GO" id="GO:0003677">
    <property type="term" value="F:DNA binding"/>
    <property type="evidence" value="ECO:0007669"/>
    <property type="project" value="UniProtKB-UniRule"/>
</dbReference>
<evidence type="ECO:0000256" key="3">
    <source>
        <dbReference type="ARBA" id="ARBA00022763"/>
    </source>
</evidence>
<evidence type="ECO:0000256" key="8">
    <source>
        <dbReference type="ARBA" id="ARBA00023125"/>
    </source>
</evidence>
<evidence type="ECO:0000256" key="9">
    <source>
        <dbReference type="ARBA" id="ARBA00023204"/>
    </source>
</evidence>
<keyword evidence="8 10" id="KW-0238">DNA-binding</keyword>
<dbReference type="PANTHER" id="PTHR30591:SF1">
    <property type="entry name" value="RECBCD ENZYME SUBUNIT RECC"/>
    <property type="match status" value="1"/>
</dbReference>
<comment type="subunit">
    <text evidence="10">Heterotrimer of RecB, RecC and RecD. All subunits contribute to DNA-binding.</text>
</comment>
<reference evidence="12 13" key="1">
    <citation type="submission" date="2018-01" db="EMBL/GenBank/DDBJ databases">
        <title>Novel co-symbiosis in the lucinid bivalve Phacoides pectinatus.</title>
        <authorList>
            <person name="Lim S.J."/>
            <person name="Davis B.G."/>
            <person name="Gill D.E."/>
            <person name="Engel A.S."/>
            <person name="Anderson L.C."/>
            <person name="Campbell B.J."/>
        </authorList>
    </citation>
    <scope>NUCLEOTIDE SEQUENCE [LARGE SCALE GENOMIC DNA]</scope>
    <source>
        <strain evidence="12">N3_P5</strain>
    </source>
</reference>